<keyword evidence="1" id="KW-0614">Plasmid</keyword>
<sequence>MSEYINEEIKKARKRFEKHSAKVVLKIPELTIIDWANGDSSNNAIRYILDTQKGNLIITGDLGDAVFSWYHKESVANLVKYTKDLTYLVEKAQTASDLYTFEKEDIEEDLIKACHDAIDDQEKDWEEAQQSQLDDIISYLDDELYHVSDKDIYFDSQIRDLFEEFDSSWYENSAFYRAGRRISPFVICWSEGLQMAFEQVKGDICNAD</sequence>
<dbReference type="RefSeq" id="WP_013282813.1">
    <property type="nucleotide sequence ID" value="NC_014389.1"/>
</dbReference>
<evidence type="ECO:0000313" key="1">
    <source>
        <dbReference type="EMBL" id="ADL36164.1"/>
    </source>
</evidence>
<dbReference type="Proteomes" id="UP000001299">
    <property type="component" value="Plasmid pCY360"/>
</dbReference>
<protein>
    <submittedName>
        <fullName evidence="1">Uncharacterized protein</fullName>
    </submittedName>
</protein>
<dbReference type="HOGENOM" id="CLU_1318939_0_0_9"/>
<organism evidence="1 2">
    <name type="scientific">Butyrivibrio proteoclasticus (strain ATCC 51982 / DSM 14932 / B316)</name>
    <name type="common">Clostridium proteoclasticum</name>
    <dbReference type="NCBI Taxonomy" id="515622"/>
    <lineage>
        <taxon>Bacteria</taxon>
        <taxon>Bacillati</taxon>
        <taxon>Bacillota</taxon>
        <taxon>Clostridia</taxon>
        <taxon>Lachnospirales</taxon>
        <taxon>Lachnospiraceae</taxon>
        <taxon>Butyrivibrio</taxon>
    </lineage>
</organism>
<keyword evidence="2" id="KW-1185">Reference proteome</keyword>
<proteinExistence type="predicted"/>
<gene>
    <name evidence="1" type="ordered locus">bpr_II227</name>
</gene>
<name>E0S432_BUTPB</name>
<geneLocation type="plasmid" evidence="1 2">
    <name>pCY360</name>
</geneLocation>
<dbReference type="AlphaFoldDB" id="E0S432"/>
<accession>E0S432</accession>
<dbReference type="KEGG" id="bpb:bpr_II227"/>
<reference evidence="1 2" key="1">
    <citation type="journal article" date="2010" name="PLoS ONE">
        <title>The glycobiome of the rumen bacterium Butyrivibrio proteoclasticus B316(T) highlights adaptation to a polysaccharide-rich environment.</title>
        <authorList>
            <person name="Kelly W.J."/>
            <person name="Leahy S.C."/>
            <person name="Altermann E."/>
            <person name="Yeoman C.J."/>
            <person name="Dunne J.C."/>
            <person name="Kong Z."/>
            <person name="Pacheco D.M."/>
            <person name="Li D."/>
            <person name="Noel S.J."/>
            <person name="Moon C.D."/>
            <person name="Cookson A.L."/>
            <person name="Attwood G.T."/>
        </authorList>
    </citation>
    <scope>NUCLEOTIDE SEQUENCE [LARGE SCALE GENOMIC DNA]</scope>
    <source>
        <strain evidence="2">ATCC 51982 / DSM 14932 / B316</strain>
        <plasmid evidence="2">Plasmid pCY360</plasmid>
    </source>
</reference>
<evidence type="ECO:0000313" key="2">
    <source>
        <dbReference type="Proteomes" id="UP000001299"/>
    </source>
</evidence>
<dbReference type="EMBL" id="CP001812">
    <property type="protein sequence ID" value="ADL36164.1"/>
    <property type="molecule type" value="Genomic_DNA"/>
</dbReference>